<feature type="compositionally biased region" description="Polar residues" evidence="3">
    <location>
        <begin position="142"/>
        <end position="155"/>
    </location>
</feature>
<dbReference type="AlphaFoldDB" id="A0A9W8BA20"/>
<feature type="compositionally biased region" description="Polar residues" evidence="3">
    <location>
        <begin position="190"/>
        <end position="200"/>
    </location>
</feature>
<accession>A0A9W8BA20</accession>
<sequence length="746" mass="80984">MPIKSSLKDYLAVAKASVRHDVGKPIKAAAQSISRKRKAPIAGQDSDSLTQNDPPTTVVAPVVPSQPKSVAKILTDYHAARRQSPRLKRYAKPTAASKAQARRSVPVPKPSPVVAAAPRRSASQSSGRATKKPRASVVEPVSLQTTEPVTTNSVPPKTLHRTRSNASAAKLNRSKPVVPSGTLPTPPTDSPSKSEAQSKQVIADFLRDLCPSTETAAELTQDHASAIIPSPFLPGPLKLDATNEPPSDSTIRAASRDRPSETPAPQQEESKTGCANSPPTVCRLAPSGTDVASLAARQKETEAIREARLNHRYGIADPLDGTTTETIPLHLNRPASSKSSPLSATFHTASPAALPGYRRFDHLKSTPSSKAAAVQLPLPMHLQRLDLIFQAVEHTIMFLRGQNQTCVFHRIKKPVENMCHRTFDTMHLGQIKTLYPDAYRFEAVRYMHNGERVASVEINVQQAPVTSTSGDGTGTDGASGGDAHLANTVFAVSSLEARRLHFKNQLLAHVFEHHNRFLGRIKVDPVVSIDALSQWHCDFDLENDVPHVAVAALPRLELHTVSQNRVKDLLSRLKTRSTLTKSEPGLPSPVATPQPLPSCTSTISSPVADSSAPPAAKPAKLSLIERIRQKERERKEKAMKGLVTTPAQAAHDAMVSRLPVMADTLSFLFYANHKNVLRFKDMAAKLADSYKMPLSESEAMEHIRMMAKLVPQWCKVVSIGSETMLKLDRTVSLRQVKDILSANSAK</sequence>
<dbReference type="SUPFAM" id="SSF46785">
    <property type="entry name" value="Winged helix' DNA-binding domain"/>
    <property type="match status" value="1"/>
</dbReference>
<feature type="domain" description="CDT1 Geminin-binding" evidence="4">
    <location>
        <begin position="378"/>
        <end position="555"/>
    </location>
</feature>
<feature type="region of interest" description="Disordered" evidence="3">
    <location>
        <begin position="235"/>
        <end position="281"/>
    </location>
</feature>
<dbReference type="PANTHER" id="PTHR28637">
    <property type="entry name" value="DNA REPLICATION FACTOR CDT1"/>
    <property type="match status" value="1"/>
</dbReference>
<feature type="compositionally biased region" description="Low complexity" evidence="3">
    <location>
        <begin position="54"/>
        <end position="63"/>
    </location>
</feature>
<dbReference type="InterPro" id="IPR038090">
    <property type="entry name" value="Cdt1_C_WH_dom_sf"/>
</dbReference>
<dbReference type="GO" id="GO:0030174">
    <property type="term" value="P:regulation of DNA-templated DNA replication initiation"/>
    <property type="evidence" value="ECO:0007669"/>
    <property type="project" value="InterPro"/>
</dbReference>
<dbReference type="GO" id="GO:0003677">
    <property type="term" value="F:DNA binding"/>
    <property type="evidence" value="ECO:0007669"/>
    <property type="project" value="InterPro"/>
</dbReference>
<feature type="region of interest" description="Disordered" evidence="3">
    <location>
        <begin position="79"/>
        <end position="200"/>
    </location>
</feature>
<evidence type="ECO:0000256" key="1">
    <source>
        <dbReference type="ARBA" id="ARBA00008356"/>
    </source>
</evidence>
<feature type="compositionally biased region" description="Polar residues" evidence="3">
    <location>
        <begin position="263"/>
        <end position="279"/>
    </location>
</feature>
<feature type="compositionally biased region" description="Low complexity" evidence="3">
    <location>
        <begin position="604"/>
        <end position="619"/>
    </location>
</feature>
<comment type="similarity">
    <text evidence="1">Belongs to the Cdt1 family.</text>
</comment>
<feature type="region of interest" description="Disordered" evidence="3">
    <location>
        <begin position="28"/>
        <end position="64"/>
    </location>
</feature>
<dbReference type="EMBL" id="JANBQB010000062">
    <property type="protein sequence ID" value="KAJ1983290.1"/>
    <property type="molecule type" value="Genomic_DNA"/>
</dbReference>
<feature type="compositionally biased region" description="Low complexity" evidence="3">
    <location>
        <begin position="102"/>
        <end position="128"/>
    </location>
</feature>
<dbReference type="GO" id="GO:0070182">
    <property type="term" value="F:DNA polymerase binding"/>
    <property type="evidence" value="ECO:0007669"/>
    <property type="project" value="TreeGrafter"/>
</dbReference>
<dbReference type="Pfam" id="PF08839">
    <property type="entry name" value="CDT1"/>
    <property type="match status" value="1"/>
</dbReference>
<dbReference type="GO" id="GO:0000076">
    <property type="term" value="P:DNA replication checkpoint signaling"/>
    <property type="evidence" value="ECO:0007669"/>
    <property type="project" value="TreeGrafter"/>
</dbReference>
<dbReference type="GO" id="GO:0000278">
    <property type="term" value="P:mitotic cell cycle"/>
    <property type="evidence" value="ECO:0007669"/>
    <property type="project" value="TreeGrafter"/>
</dbReference>
<feature type="compositionally biased region" description="Pro residues" evidence="3">
    <location>
        <begin position="586"/>
        <end position="596"/>
    </location>
</feature>
<evidence type="ECO:0000259" key="4">
    <source>
        <dbReference type="SMART" id="SM01075"/>
    </source>
</evidence>
<evidence type="ECO:0000313" key="5">
    <source>
        <dbReference type="EMBL" id="KAJ1983290.1"/>
    </source>
</evidence>
<evidence type="ECO:0000256" key="2">
    <source>
        <dbReference type="ARBA" id="ARBA00023306"/>
    </source>
</evidence>
<name>A0A9W8BA20_9FUNG</name>
<dbReference type="SMART" id="SM01075">
    <property type="entry name" value="CDT1"/>
    <property type="match status" value="1"/>
</dbReference>
<reference evidence="5" key="1">
    <citation type="submission" date="2022-07" db="EMBL/GenBank/DDBJ databases">
        <title>Phylogenomic reconstructions and comparative analyses of Kickxellomycotina fungi.</title>
        <authorList>
            <person name="Reynolds N.K."/>
            <person name="Stajich J.E."/>
            <person name="Barry K."/>
            <person name="Grigoriev I.V."/>
            <person name="Crous P."/>
            <person name="Smith M.E."/>
        </authorList>
    </citation>
    <scope>NUCLEOTIDE SEQUENCE</scope>
    <source>
        <strain evidence="5">RSA 567</strain>
    </source>
</reference>
<evidence type="ECO:0000313" key="6">
    <source>
        <dbReference type="Proteomes" id="UP001151582"/>
    </source>
</evidence>
<dbReference type="InterPro" id="IPR045173">
    <property type="entry name" value="Cdt1"/>
</dbReference>
<dbReference type="Pfam" id="PF16679">
    <property type="entry name" value="CDT1_C"/>
    <property type="match status" value="1"/>
</dbReference>
<organism evidence="5 6">
    <name type="scientific">Dimargaris verticillata</name>
    <dbReference type="NCBI Taxonomy" id="2761393"/>
    <lineage>
        <taxon>Eukaryota</taxon>
        <taxon>Fungi</taxon>
        <taxon>Fungi incertae sedis</taxon>
        <taxon>Zoopagomycota</taxon>
        <taxon>Kickxellomycotina</taxon>
        <taxon>Dimargaritomycetes</taxon>
        <taxon>Dimargaritales</taxon>
        <taxon>Dimargaritaceae</taxon>
        <taxon>Dimargaris</taxon>
    </lineage>
</organism>
<keyword evidence="6" id="KW-1185">Reference proteome</keyword>
<dbReference type="Proteomes" id="UP001151582">
    <property type="component" value="Unassembled WGS sequence"/>
</dbReference>
<dbReference type="InterPro" id="IPR036390">
    <property type="entry name" value="WH_DNA-bd_sf"/>
</dbReference>
<proteinExistence type="inferred from homology"/>
<keyword evidence="2" id="KW-0131">Cell cycle</keyword>
<dbReference type="OrthoDB" id="341730at2759"/>
<comment type="caution">
    <text evidence="5">The sequence shown here is derived from an EMBL/GenBank/DDBJ whole genome shotgun (WGS) entry which is preliminary data.</text>
</comment>
<feature type="region of interest" description="Disordered" evidence="3">
    <location>
        <begin position="577"/>
        <end position="619"/>
    </location>
</feature>
<evidence type="ECO:0000256" key="3">
    <source>
        <dbReference type="SAM" id="MobiDB-lite"/>
    </source>
</evidence>
<dbReference type="Gene3D" id="1.10.10.1420">
    <property type="entry name" value="DNA replication factor Cdt1, C-terminal WH domain"/>
    <property type="match status" value="1"/>
</dbReference>
<dbReference type="CDD" id="cd08767">
    <property type="entry name" value="Cdt1_c"/>
    <property type="match status" value="1"/>
</dbReference>
<gene>
    <name evidence="5" type="ORF">H4R34_001374</name>
</gene>
<protein>
    <recommendedName>
        <fullName evidence="4">CDT1 Geminin-binding domain-containing protein</fullName>
    </recommendedName>
</protein>
<feature type="compositionally biased region" description="Basic residues" evidence="3">
    <location>
        <begin position="80"/>
        <end position="91"/>
    </location>
</feature>
<dbReference type="InterPro" id="IPR014939">
    <property type="entry name" value="CDT1_Gemini-bd-like"/>
</dbReference>
<dbReference type="GO" id="GO:0005634">
    <property type="term" value="C:nucleus"/>
    <property type="evidence" value="ECO:0007669"/>
    <property type="project" value="TreeGrafter"/>
</dbReference>
<dbReference type="GO" id="GO:0071163">
    <property type="term" value="P:DNA replication preinitiation complex assembly"/>
    <property type="evidence" value="ECO:0007669"/>
    <property type="project" value="InterPro"/>
</dbReference>
<dbReference type="PANTHER" id="PTHR28637:SF1">
    <property type="entry name" value="DNA REPLICATION FACTOR CDT1"/>
    <property type="match status" value="1"/>
</dbReference>
<dbReference type="InterPro" id="IPR032054">
    <property type="entry name" value="Cdt1_C"/>
</dbReference>